<keyword evidence="2" id="KW-1185">Reference proteome</keyword>
<gene>
    <name evidence="1" type="ORF">HLH28_04165</name>
</gene>
<proteinExistence type="predicted"/>
<dbReference type="EMBL" id="JABEQM010000002">
    <property type="protein sequence ID" value="MBB2200778.1"/>
    <property type="molecule type" value="Genomic_DNA"/>
</dbReference>
<dbReference type="RefSeq" id="WP_182954809.1">
    <property type="nucleotide sequence ID" value="NZ_JABEQM010000002.1"/>
</dbReference>
<dbReference type="Proteomes" id="UP000578030">
    <property type="component" value="Unassembled WGS sequence"/>
</dbReference>
<accession>A0A7W4K5R4</accession>
<comment type="caution">
    <text evidence="1">The sequence shown here is derived from an EMBL/GenBank/DDBJ whole genome shotgun (WGS) entry which is preliminary data.</text>
</comment>
<sequence length="62" mass="7349">MRFFVFRDLRRQLARPIVAPAHATRDAVTRRVERLFRELEITSQDLLDVLAVQDGIETLNRR</sequence>
<reference evidence="1 2" key="1">
    <citation type="submission" date="2020-04" db="EMBL/GenBank/DDBJ databases">
        <title>Description of novel Gluconacetobacter.</title>
        <authorList>
            <person name="Sombolestani A."/>
        </authorList>
    </citation>
    <scope>NUCLEOTIDE SEQUENCE [LARGE SCALE GENOMIC DNA]</scope>
    <source>
        <strain evidence="1 2">LMG 27802</strain>
    </source>
</reference>
<name>A0A7W4K5R4_9PROT</name>
<protein>
    <submittedName>
        <fullName evidence="1">Uncharacterized protein</fullName>
    </submittedName>
</protein>
<dbReference type="AlphaFoldDB" id="A0A7W4K5R4"/>
<evidence type="ECO:0000313" key="2">
    <source>
        <dbReference type="Proteomes" id="UP000578030"/>
    </source>
</evidence>
<organism evidence="1 2">
    <name type="scientific">Gluconacetobacter tumulisoli</name>
    <dbReference type="NCBI Taxonomy" id="1286189"/>
    <lineage>
        <taxon>Bacteria</taxon>
        <taxon>Pseudomonadati</taxon>
        <taxon>Pseudomonadota</taxon>
        <taxon>Alphaproteobacteria</taxon>
        <taxon>Acetobacterales</taxon>
        <taxon>Acetobacteraceae</taxon>
        <taxon>Gluconacetobacter</taxon>
    </lineage>
</organism>
<evidence type="ECO:0000313" key="1">
    <source>
        <dbReference type="EMBL" id="MBB2200778.1"/>
    </source>
</evidence>